<gene>
    <name evidence="1" type="ORF">ALC62_08506</name>
</gene>
<sequence>MKKKIYCLIGERCKRVTFSSRENISDVEIVRDRLFEISNDDSLLQSMIHNKIIILQDIVRSQLSTWIRNHRVVLKKQTLTRDYEGKPAKKPIALESALIPIESDITNALKELEKNVVENNNTSHIKRLLKITMSVRRQWIEKESNRIAEIILKYPALKYYEITNASSPPGQELVTKETEGPRLVIYVEDKTIVAAFIVADGKKIKINNLSTTECLTVLLGTYHACASDFPGPYVSSLSIFDYFALNTPNNYSCKMFDDFKRDFRRWRLSIREKDQNTQPTHNEL</sequence>
<evidence type="ECO:0000313" key="1">
    <source>
        <dbReference type="EMBL" id="KYN00714.1"/>
    </source>
</evidence>
<dbReference type="EMBL" id="KQ977653">
    <property type="protein sequence ID" value="KYN00714.1"/>
    <property type="molecule type" value="Genomic_DNA"/>
</dbReference>
<reference evidence="1 2" key="1">
    <citation type="submission" date="2016-03" db="EMBL/GenBank/DDBJ databases">
        <title>Cyphomyrmex costatus WGS genome.</title>
        <authorList>
            <person name="Nygaard S."/>
            <person name="Hu H."/>
            <person name="Boomsma J."/>
            <person name="Zhang G."/>
        </authorList>
    </citation>
    <scope>NUCLEOTIDE SEQUENCE [LARGE SCALE GENOMIC DNA]</scope>
    <source>
        <strain evidence="1">MS0001</strain>
        <tissue evidence="1">Whole body</tissue>
    </source>
</reference>
<dbReference type="Proteomes" id="UP000078542">
    <property type="component" value="Unassembled WGS sequence"/>
</dbReference>
<proteinExistence type="predicted"/>
<protein>
    <submittedName>
        <fullName evidence="1">Uncharacterized protein</fullName>
    </submittedName>
</protein>
<evidence type="ECO:0000313" key="2">
    <source>
        <dbReference type="Proteomes" id="UP000078542"/>
    </source>
</evidence>
<name>A0A151IH01_9HYME</name>
<organism evidence="1 2">
    <name type="scientific">Cyphomyrmex costatus</name>
    <dbReference type="NCBI Taxonomy" id="456900"/>
    <lineage>
        <taxon>Eukaryota</taxon>
        <taxon>Metazoa</taxon>
        <taxon>Ecdysozoa</taxon>
        <taxon>Arthropoda</taxon>
        <taxon>Hexapoda</taxon>
        <taxon>Insecta</taxon>
        <taxon>Pterygota</taxon>
        <taxon>Neoptera</taxon>
        <taxon>Endopterygota</taxon>
        <taxon>Hymenoptera</taxon>
        <taxon>Apocrita</taxon>
        <taxon>Aculeata</taxon>
        <taxon>Formicoidea</taxon>
        <taxon>Formicidae</taxon>
        <taxon>Myrmicinae</taxon>
        <taxon>Cyphomyrmex</taxon>
    </lineage>
</organism>
<accession>A0A151IH01</accession>
<keyword evidence="2" id="KW-1185">Reference proteome</keyword>
<dbReference type="AlphaFoldDB" id="A0A151IH01"/>
<dbReference type="STRING" id="456900.A0A151IH01"/>